<dbReference type="GO" id="GO:0005669">
    <property type="term" value="C:transcription factor TFIID complex"/>
    <property type="evidence" value="ECO:0007669"/>
    <property type="project" value="InterPro"/>
</dbReference>
<dbReference type="AlphaFoldDB" id="A0A7L4BPC9"/>
<evidence type="ECO:0000259" key="6">
    <source>
        <dbReference type="SMART" id="SM00803"/>
    </source>
</evidence>
<dbReference type="InterPro" id="IPR037796">
    <property type="entry name" value="TAF6"/>
</dbReference>
<comment type="caution">
    <text evidence="7">The sequence shown here is derived from an EMBL/GenBank/DDBJ whole genome shotgun (WGS) entry which is preliminary data.</text>
</comment>
<gene>
    <name evidence="7" type="primary">Taf6l</name>
    <name evidence="7" type="ORF">PHASIM_R06993</name>
</gene>
<keyword evidence="8" id="KW-1185">Reference proteome</keyword>
<dbReference type="CDD" id="cd22932">
    <property type="entry name" value="HFD_TAF6L"/>
    <property type="match status" value="1"/>
</dbReference>
<accession>A0A7L4BPC9</accession>
<dbReference type="GO" id="GO:0000124">
    <property type="term" value="C:SAGA complex"/>
    <property type="evidence" value="ECO:0007669"/>
    <property type="project" value="InterPro"/>
</dbReference>
<dbReference type="FunFam" id="1.10.20.10:FF:000040">
    <property type="entry name" value="TAF6-like RNA polymerase II p300/CBP-associated factor-associated factor 65 kDa subunit 6L"/>
    <property type="match status" value="1"/>
</dbReference>
<dbReference type="GO" id="GO:0003713">
    <property type="term" value="F:transcription coactivator activity"/>
    <property type="evidence" value="ECO:0007669"/>
    <property type="project" value="TreeGrafter"/>
</dbReference>
<evidence type="ECO:0000256" key="3">
    <source>
        <dbReference type="ARBA" id="ARBA00023015"/>
    </source>
</evidence>
<organism evidence="7 8">
    <name type="scientific">Phaetusa simplex</name>
    <name type="common">large-billed tern</name>
    <dbReference type="NCBI Taxonomy" id="297813"/>
    <lineage>
        <taxon>Eukaryota</taxon>
        <taxon>Metazoa</taxon>
        <taxon>Chordata</taxon>
        <taxon>Craniata</taxon>
        <taxon>Vertebrata</taxon>
        <taxon>Euteleostomi</taxon>
        <taxon>Archelosauria</taxon>
        <taxon>Archosauria</taxon>
        <taxon>Dinosauria</taxon>
        <taxon>Saurischia</taxon>
        <taxon>Theropoda</taxon>
        <taxon>Coelurosauria</taxon>
        <taxon>Aves</taxon>
        <taxon>Neognathae</taxon>
        <taxon>Neoaves</taxon>
        <taxon>Charadriiformes</taxon>
        <taxon>Laridae</taxon>
        <taxon>Phaetusa</taxon>
    </lineage>
</organism>
<dbReference type="PANTHER" id="PTHR10221:SF22">
    <property type="entry name" value="TAF6-LIKE RNA POLYMERASE II P300_CBP-ASSOCIATED FACTOR-ASSOCIATED FACTOR 65 KDA SUBUNIT 6L"/>
    <property type="match status" value="1"/>
</dbReference>
<protein>
    <submittedName>
        <fullName evidence="7">TAF6L factor</fullName>
    </submittedName>
</protein>
<dbReference type="SUPFAM" id="SSF47113">
    <property type="entry name" value="Histone-fold"/>
    <property type="match status" value="1"/>
</dbReference>
<comment type="similarity">
    <text evidence="2">Belongs to the TAF6 family.</text>
</comment>
<feature type="non-terminal residue" evidence="7">
    <location>
        <position position="1"/>
    </location>
</feature>
<dbReference type="PANTHER" id="PTHR10221">
    <property type="entry name" value="TRANSCRIPTION INITIATION FACTOR TFIID SUBUNIT 6"/>
    <property type="match status" value="1"/>
</dbReference>
<dbReference type="InterPro" id="IPR009072">
    <property type="entry name" value="Histone-fold"/>
</dbReference>
<evidence type="ECO:0000313" key="7">
    <source>
        <dbReference type="EMBL" id="NXW39478.1"/>
    </source>
</evidence>
<dbReference type="Gene3D" id="1.10.20.10">
    <property type="entry name" value="Histone, subunit A"/>
    <property type="match status" value="1"/>
</dbReference>
<dbReference type="InterPro" id="IPR004823">
    <property type="entry name" value="TAF_TATA-bd_Histone-like_dom"/>
</dbReference>
<proteinExistence type="inferred from homology"/>
<dbReference type="Pfam" id="PF02969">
    <property type="entry name" value="TAF"/>
    <property type="match status" value="1"/>
</dbReference>
<evidence type="ECO:0000313" key="8">
    <source>
        <dbReference type="Proteomes" id="UP000556165"/>
    </source>
</evidence>
<dbReference type="SMART" id="SM00803">
    <property type="entry name" value="TAF"/>
    <property type="match status" value="1"/>
</dbReference>
<feature type="non-terminal residue" evidence="7">
    <location>
        <position position="159"/>
    </location>
</feature>
<evidence type="ECO:0000256" key="1">
    <source>
        <dbReference type="ARBA" id="ARBA00004123"/>
    </source>
</evidence>
<evidence type="ECO:0000256" key="2">
    <source>
        <dbReference type="ARBA" id="ARBA00007688"/>
    </source>
</evidence>
<name>A0A7L4BPC9_9CHAR</name>
<comment type="subcellular location">
    <subcellularLocation>
        <location evidence="1">Nucleus</location>
    </subcellularLocation>
</comment>
<dbReference type="Proteomes" id="UP000556165">
    <property type="component" value="Unassembled WGS sequence"/>
</dbReference>
<keyword evidence="5" id="KW-0539">Nucleus</keyword>
<keyword evidence="3" id="KW-0805">Transcription regulation</keyword>
<evidence type="ECO:0000256" key="4">
    <source>
        <dbReference type="ARBA" id="ARBA00023163"/>
    </source>
</evidence>
<feature type="domain" description="TATA box binding protein associated factor (TAF) histone-like fold" evidence="6">
    <location>
        <begin position="1"/>
        <end position="54"/>
    </location>
</feature>
<dbReference type="GO" id="GO:0046695">
    <property type="term" value="C:SLIK (SAGA-like) complex"/>
    <property type="evidence" value="ECO:0007669"/>
    <property type="project" value="InterPro"/>
</dbReference>
<reference evidence="7 8" key="1">
    <citation type="submission" date="2019-09" db="EMBL/GenBank/DDBJ databases">
        <title>Bird 10,000 Genomes (B10K) Project - Family phase.</title>
        <authorList>
            <person name="Zhang G."/>
        </authorList>
    </citation>
    <scope>NUCLEOTIDE SEQUENCE [LARGE SCALE GENOMIC DNA]</scope>
    <source>
        <strain evidence="7">B10K-DU-009-16</strain>
        <tissue evidence="7">Muscle</tissue>
    </source>
</reference>
<evidence type="ECO:0000256" key="5">
    <source>
        <dbReference type="ARBA" id="ARBA00023242"/>
    </source>
</evidence>
<sequence>MAESAGLELSDEVAALLAEDVCYRLREATQNSSQFMKHTRRRKLTVEDFNRALRWSNVEAVCGYGSQDALPFRAIKEGELYFQEDREVNLVELALATNIPKGCAETAVRVHVSYLDGKGNLEPQGAVPSAVSTLTDDLLKYYQHVTRAVLGDDPQLMKV</sequence>
<dbReference type="GO" id="GO:0051123">
    <property type="term" value="P:RNA polymerase II preinitiation complex assembly"/>
    <property type="evidence" value="ECO:0007669"/>
    <property type="project" value="TreeGrafter"/>
</dbReference>
<dbReference type="GO" id="GO:0046982">
    <property type="term" value="F:protein heterodimerization activity"/>
    <property type="evidence" value="ECO:0007669"/>
    <property type="project" value="InterPro"/>
</dbReference>
<dbReference type="GO" id="GO:0016251">
    <property type="term" value="F:RNA polymerase II general transcription initiation factor activity"/>
    <property type="evidence" value="ECO:0007669"/>
    <property type="project" value="InterPro"/>
</dbReference>
<dbReference type="EMBL" id="VZZW01009313">
    <property type="protein sequence ID" value="NXW39478.1"/>
    <property type="molecule type" value="Genomic_DNA"/>
</dbReference>
<keyword evidence="4" id="KW-0804">Transcription</keyword>